<evidence type="ECO:0000313" key="2">
    <source>
        <dbReference type="EMBL" id="MXO91926.1"/>
    </source>
</evidence>
<dbReference type="EMBL" id="WTYX01000002">
    <property type="protein sequence ID" value="MXO91926.1"/>
    <property type="molecule type" value="Genomic_DNA"/>
</dbReference>
<evidence type="ECO:0000313" key="3">
    <source>
        <dbReference type="Proteomes" id="UP000442714"/>
    </source>
</evidence>
<accession>A0A844ZYB4</accession>
<dbReference type="RefSeq" id="WP_160605737.1">
    <property type="nucleotide sequence ID" value="NZ_WTYX01000002.1"/>
</dbReference>
<reference evidence="2 3" key="1">
    <citation type="submission" date="2019-12" db="EMBL/GenBank/DDBJ databases">
        <title>Genomic-based taxomic classification of the family Erythrobacteraceae.</title>
        <authorList>
            <person name="Xu L."/>
        </authorList>
    </citation>
    <scope>NUCLEOTIDE SEQUENCE [LARGE SCALE GENOMIC DNA]</scope>
    <source>
        <strain evidence="2 3">KCTC 52763</strain>
    </source>
</reference>
<comment type="caution">
    <text evidence="2">The sequence shown here is derived from an EMBL/GenBank/DDBJ whole genome shotgun (WGS) entry which is preliminary data.</text>
</comment>
<sequence length="134" mass="14086">MAGKAPTPKATTGDGTIPENPERDVPGPSDIPTTNLLMAGIVMKAGSYLVTNFVQKRLLKGRYGVEDADAIIQSRGLKHKAASIVAAKVATKSVPGALVIGGALAAKTLFDRGGKRRKAKREADRKLLKQAHSD</sequence>
<feature type="region of interest" description="Disordered" evidence="1">
    <location>
        <begin position="1"/>
        <end position="31"/>
    </location>
</feature>
<feature type="compositionally biased region" description="Basic and acidic residues" evidence="1">
    <location>
        <begin position="121"/>
        <end position="134"/>
    </location>
</feature>
<dbReference type="AlphaFoldDB" id="A0A844ZYB4"/>
<proteinExistence type="predicted"/>
<protein>
    <submittedName>
        <fullName evidence="2">Uncharacterized protein</fullName>
    </submittedName>
</protein>
<name>A0A844ZYB4_9SPHN</name>
<dbReference type="OrthoDB" id="7391946at2"/>
<dbReference type="Proteomes" id="UP000442714">
    <property type="component" value="Unassembled WGS sequence"/>
</dbReference>
<organism evidence="2 3">
    <name type="scientific">Pontixanthobacter aquaemixtae</name>
    <dbReference type="NCBI Taxonomy" id="1958940"/>
    <lineage>
        <taxon>Bacteria</taxon>
        <taxon>Pseudomonadati</taxon>
        <taxon>Pseudomonadota</taxon>
        <taxon>Alphaproteobacteria</taxon>
        <taxon>Sphingomonadales</taxon>
        <taxon>Erythrobacteraceae</taxon>
        <taxon>Pontixanthobacter</taxon>
    </lineage>
</organism>
<evidence type="ECO:0000256" key="1">
    <source>
        <dbReference type="SAM" id="MobiDB-lite"/>
    </source>
</evidence>
<keyword evidence="3" id="KW-1185">Reference proteome</keyword>
<feature type="region of interest" description="Disordered" evidence="1">
    <location>
        <begin position="115"/>
        <end position="134"/>
    </location>
</feature>
<gene>
    <name evidence="2" type="ORF">GRI41_13910</name>
</gene>